<proteinExistence type="predicted"/>
<name>A0A1H0I9X6_9PSED</name>
<evidence type="ECO:0000313" key="2">
    <source>
        <dbReference type="EMBL" id="SDO28227.1"/>
    </source>
</evidence>
<dbReference type="Proteomes" id="UP000182654">
    <property type="component" value="Chromosome I"/>
</dbReference>
<evidence type="ECO:0000313" key="4">
    <source>
        <dbReference type="Proteomes" id="UP000182654"/>
    </source>
</evidence>
<accession>A0A1H0I9X6</accession>
<sequence>MKNINRNLKKPTLSVTPVPIALDDPLIDGLVDEANYPGLISRDASDAPFLQIDIPLSTWVPTPMNPARADVLDLHFDDIGNFESGLVVSEPVFFSTPLPMFYSTRIPRRLLTEGLHHVSYKITSGGPGGNPSGSRQLPLVVDRTAPYDSVPYVPRALTLPAGWPGSLTETFLASHDAGGGVPFGIPDYAAEGADSGDFWRLSYAGSNVIIAQGPVFPDRVVRYSRALAEAAEGPRKLEYRLVDVAGNVSDASFELPISVALTPAPVLTACGVRDAVSVTGVGDRLIDRPDTAKSFGMLVIIPTYAADRTADEFIVHLTTTHGTLDVGPLPLGGAPLPFDFHVGYSVLVALYGTSIGPISLTVEYTVRRHGVPHKVPTATVINLDLFEGGPDYPEKPDPINTNLLLPVLTGKGSGKTNELDDTDNGLDADVVVELWSDPPLPSARDFTIHLYYMHELVDSRPVVAATAMPGDEILMRVPWPYIQRHSNTTIPLHYQIEVAGTNNRATSGPQSINVNANIIALQKPTVLGALPEVPGTPPLPGEIRCGALLAPQRFARVAVPPDPELMKRGMIITVHWTACSDDDGAMPIASATDTFPYGPLTPQEEQLGFTVSIGPYDTYIKPINKANHSMGSVVIKYNVPIIGTGPTDSPEALYLVRGVSAGPVYCDGTPWPGA</sequence>
<organism evidence="1 3">
    <name type="scientific">Pseudomonas extremorientalis</name>
    <dbReference type="NCBI Taxonomy" id="169669"/>
    <lineage>
        <taxon>Bacteria</taxon>
        <taxon>Pseudomonadati</taxon>
        <taxon>Pseudomonadota</taxon>
        <taxon>Gammaproteobacteria</taxon>
        <taxon>Pseudomonadales</taxon>
        <taxon>Pseudomonadaceae</taxon>
        <taxon>Pseudomonas</taxon>
    </lineage>
</organism>
<keyword evidence="4" id="KW-1185">Reference proteome</keyword>
<dbReference type="Proteomes" id="UP000181686">
    <property type="component" value="Unassembled WGS sequence"/>
</dbReference>
<dbReference type="AlphaFoldDB" id="A0A1H0I9X6"/>
<dbReference type="EMBL" id="LT629708">
    <property type="protein sequence ID" value="SDO28227.1"/>
    <property type="molecule type" value="Genomic_DNA"/>
</dbReference>
<dbReference type="RefSeq" id="WP_071490623.1">
    <property type="nucleotide sequence ID" value="NZ_LT629708.1"/>
</dbReference>
<evidence type="ECO:0000313" key="3">
    <source>
        <dbReference type="Proteomes" id="UP000181686"/>
    </source>
</evidence>
<dbReference type="EMBL" id="MDGK01000041">
    <property type="protein sequence ID" value="OIN07493.1"/>
    <property type="molecule type" value="Genomic_DNA"/>
</dbReference>
<gene>
    <name evidence="1" type="ORF">BFN10_16835</name>
    <name evidence="2" type="ORF">SAMN04490184_0163</name>
</gene>
<reference evidence="2 4" key="2">
    <citation type="submission" date="2016-10" db="EMBL/GenBank/DDBJ databases">
        <authorList>
            <person name="Varghese N."/>
            <person name="Submissions S."/>
        </authorList>
    </citation>
    <scope>NUCLEOTIDE SEQUENCE [LARGE SCALE GENOMIC DNA]</scope>
    <source>
        <strain evidence="2 4">BS2774</strain>
    </source>
</reference>
<evidence type="ECO:0000313" key="1">
    <source>
        <dbReference type="EMBL" id="OIN07493.1"/>
    </source>
</evidence>
<reference evidence="1 3" key="1">
    <citation type="submission" date="2016-08" db="EMBL/GenBank/DDBJ databases">
        <title>Draft genome sequence of the type strain of Pseudomonas extremorientalis LMG 19695T isolated from drinking water reservoir.</title>
        <authorList>
            <person name="Tambong J.T."/>
        </authorList>
    </citation>
    <scope>NUCLEOTIDE SEQUENCE [LARGE SCALE GENOMIC DNA]</scope>
    <source>
        <strain evidence="1 3">LMG 19695</strain>
    </source>
</reference>
<protein>
    <submittedName>
        <fullName evidence="1">Uncharacterized protein</fullName>
    </submittedName>
</protein>